<feature type="domain" description="Ricin B lectin" evidence="3">
    <location>
        <begin position="482"/>
        <end position="597"/>
    </location>
</feature>
<proteinExistence type="predicted"/>
<gene>
    <name evidence="4" type="ORF">KAT72_09900</name>
</gene>
<dbReference type="InterPro" id="IPR043080">
    <property type="entry name" value="Hemolysin_N_sf"/>
</dbReference>
<dbReference type="SUPFAM" id="SSF50370">
    <property type="entry name" value="Ricin B-like lectins"/>
    <property type="match status" value="1"/>
</dbReference>
<dbReference type="SUPFAM" id="SSF56959">
    <property type="entry name" value="Leukocidin-like"/>
    <property type="match status" value="1"/>
</dbReference>
<keyword evidence="5" id="KW-1185">Reference proteome</keyword>
<dbReference type="PROSITE" id="PS50231">
    <property type="entry name" value="RICIN_B_LECTIN"/>
    <property type="match status" value="1"/>
</dbReference>
<evidence type="ECO:0000256" key="1">
    <source>
        <dbReference type="ARBA" id="ARBA00022729"/>
    </source>
</evidence>
<dbReference type="InterPro" id="IPR044883">
    <property type="entry name" value="Hemolysin_pre-stem_dom_sf"/>
</dbReference>
<dbReference type="InterPro" id="IPR000772">
    <property type="entry name" value="Ricin_B_lectin"/>
</dbReference>
<dbReference type="Pfam" id="PF07968">
    <property type="entry name" value="Leukocidin"/>
    <property type="match status" value="1"/>
</dbReference>
<reference evidence="4 5" key="1">
    <citation type="submission" date="2021-04" db="EMBL/GenBank/DDBJ databases">
        <title>Draft Genome of Aeromonas popoffii ID682, isolated from a natural water source in Idaho.</title>
        <authorList>
            <person name="Testerman T."/>
            <person name="Graf J."/>
        </authorList>
    </citation>
    <scope>NUCLEOTIDE SEQUENCE [LARGE SCALE GENOMIC DNA]</scope>
    <source>
        <strain evidence="4 5">ID682</strain>
    </source>
</reference>
<dbReference type="InterPro" id="IPR035992">
    <property type="entry name" value="Ricin_B-like_lectins"/>
</dbReference>
<dbReference type="RefSeq" id="WP_212513482.1">
    <property type="nucleotide sequence ID" value="NZ_CAWQDX010000044.1"/>
</dbReference>
<evidence type="ECO:0000256" key="2">
    <source>
        <dbReference type="SAM" id="SignalP"/>
    </source>
</evidence>
<accession>A0ABS5GQC0</accession>
<evidence type="ECO:0000313" key="4">
    <source>
        <dbReference type="EMBL" id="MBR7629328.1"/>
    </source>
</evidence>
<keyword evidence="1 2" id="KW-0732">Signal</keyword>
<dbReference type="Proteomes" id="UP000675653">
    <property type="component" value="Unassembled WGS sequence"/>
</dbReference>
<dbReference type="CDD" id="cd23423">
    <property type="entry name" value="beta-trefoil_Ricin_hemolysin"/>
    <property type="match status" value="1"/>
</dbReference>
<dbReference type="Pfam" id="PF12563">
    <property type="entry name" value="Hemolysin_N"/>
    <property type="match status" value="1"/>
</dbReference>
<dbReference type="InterPro" id="IPR016183">
    <property type="entry name" value="Leukocidin/Hemolysin_toxin"/>
</dbReference>
<evidence type="ECO:0000259" key="3">
    <source>
        <dbReference type="SMART" id="SM00458"/>
    </source>
</evidence>
<feature type="chain" id="PRO_5047094318" evidence="2">
    <location>
        <begin position="31"/>
        <end position="610"/>
    </location>
</feature>
<protein>
    <submittedName>
        <fullName evidence="4">Leukocidin family pore-forming toxin</fullName>
    </submittedName>
</protein>
<comment type="caution">
    <text evidence="4">The sequence shown here is derived from an EMBL/GenBank/DDBJ whole genome shotgun (WGS) entry which is preliminary data.</text>
</comment>
<dbReference type="InterPro" id="IPR036435">
    <property type="entry name" value="Leukocidin/porin_MspA_sf"/>
</dbReference>
<dbReference type="Pfam" id="PF00652">
    <property type="entry name" value="Ricin_B_lectin"/>
    <property type="match status" value="1"/>
</dbReference>
<evidence type="ECO:0000313" key="5">
    <source>
        <dbReference type="Proteomes" id="UP000675653"/>
    </source>
</evidence>
<dbReference type="Gene3D" id="3.30.110.130">
    <property type="entry name" value="Hemolytic toxin, N-terminal domain"/>
    <property type="match status" value="1"/>
</dbReference>
<dbReference type="SMART" id="SM00458">
    <property type="entry name" value="RICIN"/>
    <property type="match status" value="1"/>
</dbReference>
<name>A0ABS5GQC0_9GAMM</name>
<sequence>MKNKKPRKIITRVPTLSLLTLALLAGSVQAEDIGERTDQGISMLASLQSEQGLVYFNASIWLDEQQATRGLTPEQLHERVLVKGERVFIDFSALTDKDERQQAKKAMARLTAISFDADWVLVSAYKGALMFTPLGGVDDDTAFSQVMERVESLAKQGKRSLIQPAADGASLPHVALYLNTDRKITAAECTFQKSYRWGLGDRNFCDDPGIWLVYQVNLMRSLKSDTTGSATPDTKLVRITLDEATAGTGINLNDRLDYVETNNPNWRYATDTDFGTDAIAQDYSFTIAASGTNASVLKGLPTNQNSEYKETVTSGVTVGVSGGGDLSKAGPKAMLNGSGSFTQSRTLTYNTQDYRIESSGNNHRANFSWVREHYATAQSLLFSNESLMMHKGYNVDHSRIKPISYMRFVPNLDVIYYADKLETGTTVFNIDSSVNIRPIYTGYDTRMMVKYYGFEDVNKRRRVTSNLSFTVDWKHPVFTGGRPVNLQLGGVDNRCLSISPNNTVFAEPCSKTSTDQSFIYDQYGRYVSARDTGYCLDANNLRVLQSCRLSQGQYWTWKPGSDQLRNEFANKVLGHYNSGELALFDENDSQPGVVSLRTLTNYTQVFALEK</sequence>
<dbReference type="InterPro" id="IPR022220">
    <property type="entry name" value="Hemolysin_N"/>
</dbReference>
<organism evidence="4 5">
    <name type="scientific">Aeromonas popoffii</name>
    <dbReference type="NCBI Taxonomy" id="70856"/>
    <lineage>
        <taxon>Bacteria</taxon>
        <taxon>Pseudomonadati</taxon>
        <taxon>Pseudomonadota</taxon>
        <taxon>Gammaproteobacteria</taxon>
        <taxon>Aeromonadales</taxon>
        <taxon>Aeromonadaceae</taxon>
        <taxon>Aeromonas</taxon>
    </lineage>
</organism>
<dbReference type="Gene3D" id="2.70.240.20">
    <property type="entry name" value="Leukocidin/Hemolysin toxin, cytolysin domain"/>
    <property type="match status" value="1"/>
</dbReference>
<dbReference type="Gene3D" id="6.20.40.20">
    <property type="entry name" value="Leukocidin/Hemolysin toxin, pre-stem domain"/>
    <property type="match status" value="1"/>
</dbReference>
<dbReference type="EMBL" id="JAGRZL010000022">
    <property type="protein sequence ID" value="MBR7629328.1"/>
    <property type="molecule type" value="Genomic_DNA"/>
</dbReference>
<feature type="signal peptide" evidence="2">
    <location>
        <begin position="1"/>
        <end position="30"/>
    </location>
</feature>